<feature type="region of interest" description="Disordered" evidence="1">
    <location>
        <begin position="170"/>
        <end position="205"/>
    </location>
</feature>
<feature type="compositionally biased region" description="Low complexity" evidence="1">
    <location>
        <begin position="180"/>
        <end position="192"/>
    </location>
</feature>
<evidence type="ECO:0000313" key="4">
    <source>
        <dbReference type="Proteomes" id="UP000673691"/>
    </source>
</evidence>
<sequence length="298" mass="31788">MPLDDDKSERRALKIIAFIPVLLCVAIVAWSYYVGYYARDRPTEDVRKSHAHSRLLPTWPGFYYYAMPPSTGTTAHTSGGPTRGTADDVADPSLAVAITGGPLFPYHFDHSAVVYLVIYHPLLIMFMWSYAQVVLVHPGTPDLRARSRSGAPSTVPQQRVANMHHPQVADGVVGASTTPSSSSVAGVTNSSGAAGGPLSEGDPDGRLSDVRLSLEMVELSVTVKQNEAAGRRGRNPRGSALRPAVLPPVSALTPPSAFPAGSDASLPGVRPVSTSDQEVLHSIPRCRVNRFCPPVDAF</sequence>
<reference evidence="3 4" key="1">
    <citation type="journal article" name="Sci. Rep.">
        <title>Genome-scale phylogenetic analyses confirm Olpidium as the closest living zoosporic fungus to the non-flagellated, terrestrial fungi.</title>
        <authorList>
            <person name="Chang Y."/>
            <person name="Rochon D."/>
            <person name="Sekimoto S."/>
            <person name="Wang Y."/>
            <person name="Chovatia M."/>
            <person name="Sandor L."/>
            <person name="Salamov A."/>
            <person name="Grigoriev I.V."/>
            <person name="Stajich J.E."/>
            <person name="Spatafora J.W."/>
        </authorList>
    </citation>
    <scope>NUCLEOTIDE SEQUENCE [LARGE SCALE GENOMIC DNA]</scope>
    <source>
        <strain evidence="3">S191</strain>
    </source>
</reference>
<dbReference type="AlphaFoldDB" id="A0A8H7ZX01"/>
<evidence type="ECO:0000313" key="3">
    <source>
        <dbReference type="EMBL" id="KAG5460920.1"/>
    </source>
</evidence>
<evidence type="ECO:0000256" key="2">
    <source>
        <dbReference type="SAM" id="Phobius"/>
    </source>
</evidence>
<keyword evidence="4" id="KW-1185">Reference proteome</keyword>
<comment type="caution">
    <text evidence="3">The sequence shown here is derived from an EMBL/GenBank/DDBJ whole genome shotgun (WGS) entry which is preliminary data.</text>
</comment>
<evidence type="ECO:0000256" key="1">
    <source>
        <dbReference type="SAM" id="MobiDB-lite"/>
    </source>
</evidence>
<dbReference type="Proteomes" id="UP000673691">
    <property type="component" value="Unassembled WGS sequence"/>
</dbReference>
<organism evidence="3 4">
    <name type="scientific">Olpidium bornovanus</name>
    <dbReference type="NCBI Taxonomy" id="278681"/>
    <lineage>
        <taxon>Eukaryota</taxon>
        <taxon>Fungi</taxon>
        <taxon>Fungi incertae sedis</taxon>
        <taxon>Olpidiomycota</taxon>
        <taxon>Olpidiomycotina</taxon>
        <taxon>Olpidiomycetes</taxon>
        <taxon>Olpidiales</taxon>
        <taxon>Olpidiaceae</taxon>
        <taxon>Olpidium</taxon>
    </lineage>
</organism>
<gene>
    <name evidence="3" type="ORF">BJ554DRAFT_6976</name>
</gene>
<name>A0A8H7ZX01_9FUNG</name>
<proteinExistence type="predicted"/>
<keyword evidence="2" id="KW-1133">Transmembrane helix</keyword>
<dbReference type="EMBL" id="JAEFCI010004483">
    <property type="protein sequence ID" value="KAG5460920.1"/>
    <property type="molecule type" value="Genomic_DNA"/>
</dbReference>
<accession>A0A8H7ZX01</accession>
<feature type="transmembrane region" description="Helical" evidence="2">
    <location>
        <begin position="112"/>
        <end position="136"/>
    </location>
</feature>
<keyword evidence="2" id="KW-0812">Transmembrane</keyword>
<keyword evidence="2" id="KW-0472">Membrane</keyword>
<dbReference type="OrthoDB" id="9909019at2759"/>
<feature type="transmembrane region" description="Helical" evidence="2">
    <location>
        <begin position="12"/>
        <end position="33"/>
    </location>
</feature>
<protein>
    <submittedName>
        <fullName evidence="3">Uncharacterized protein</fullName>
    </submittedName>
</protein>